<dbReference type="PRINTS" id="PR00038">
    <property type="entry name" value="HTHLUXR"/>
</dbReference>
<dbReference type="InterPro" id="IPR058245">
    <property type="entry name" value="NreC/VraR/RcsB-like_REC"/>
</dbReference>
<dbReference type="Gene3D" id="3.40.50.2300">
    <property type="match status" value="1"/>
</dbReference>
<reference evidence="7 8" key="1">
    <citation type="submission" date="2022-10" db="EMBL/GenBank/DDBJ databases">
        <title>The complete genomes of actinobacterial strains from the NBC collection.</title>
        <authorList>
            <person name="Joergensen T.S."/>
            <person name="Alvarez Arevalo M."/>
            <person name="Sterndorff E.B."/>
            <person name="Faurdal D."/>
            <person name="Vuksanovic O."/>
            <person name="Mourched A.-S."/>
            <person name="Charusanti P."/>
            <person name="Shaw S."/>
            <person name="Blin K."/>
            <person name="Weber T."/>
        </authorList>
    </citation>
    <scope>NUCLEOTIDE SEQUENCE [LARGE SCALE GENOMIC DNA]</scope>
    <source>
        <strain evidence="7 8">NBC_00206</strain>
    </source>
</reference>
<dbReference type="PANTHER" id="PTHR43214:SF43">
    <property type="entry name" value="TWO-COMPONENT RESPONSE REGULATOR"/>
    <property type="match status" value="1"/>
</dbReference>
<sequence>MTGIPAQEALRIVVAHGDPAARAALTALLSGHPALRIVAETADGPETWEAARHHHPDTILPDVHLPGLDIPQLAGVAPVLMLTHTEEPETAREALRRGASGYLVQEDFTAAELVAAVREVKRGRTPLTPSVAALLAQANTERAYRAGTSPERLSQVQPPVAQSSYRSRFRLSRREAEIMDLIASGMNNQQIAATCFITEKTVKNHINRIFAKLHSTNRAEAAAKWRGTQPGSHQGGAEGR</sequence>
<dbReference type="CDD" id="cd17535">
    <property type="entry name" value="REC_NarL-like"/>
    <property type="match status" value="1"/>
</dbReference>
<evidence type="ECO:0000259" key="6">
    <source>
        <dbReference type="PROSITE" id="PS50110"/>
    </source>
</evidence>
<dbReference type="PROSITE" id="PS50110">
    <property type="entry name" value="RESPONSE_REGULATORY"/>
    <property type="match status" value="1"/>
</dbReference>
<evidence type="ECO:0000313" key="8">
    <source>
        <dbReference type="Proteomes" id="UP001622690"/>
    </source>
</evidence>
<evidence type="ECO:0000256" key="1">
    <source>
        <dbReference type="ARBA" id="ARBA00022553"/>
    </source>
</evidence>
<accession>A0ABZ1J0S8</accession>
<keyword evidence="1 3" id="KW-0597">Phosphoprotein</keyword>
<dbReference type="PANTHER" id="PTHR43214">
    <property type="entry name" value="TWO-COMPONENT RESPONSE REGULATOR"/>
    <property type="match status" value="1"/>
</dbReference>
<proteinExistence type="predicted"/>
<dbReference type="EMBL" id="CP108125">
    <property type="protein sequence ID" value="WTO84914.1"/>
    <property type="molecule type" value="Genomic_DNA"/>
</dbReference>
<evidence type="ECO:0000256" key="2">
    <source>
        <dbReference type="ARBA" id="ARBA00023125"/>
    </source>
</evidence>
<keyword evidence="2" id="KW-0238">DNA-binding</keyword>
<evidence type="ECO:0000256" key="4">
    <source>
        <dbReference type="SAM" id="MobiDB-lite"/>
    </source>
</evidence>
<dbReference type="InterPro" id="IPR011006">
    <property type="entry name" value="CheY-like_superfamily"/>
</dbReference>
<feature type="modified residue" description="4-aspartylphosphate" evidence="3">
    <location>
        <position position="62"/>
    </location>
</feature>
<dbReference type="CDD" id="cd06170">
    <property type="entry name" value="LuxR_C_like"/>
    <property type="match status" value="1"/>
</dbReference>
<dbReference type="InterPro" id="IPR039420">
    <property type="entry name" value="WalR-like"/>
</dbReference>
<dbReference type="Pfam" id="PF00072">
    <property type="entry name" value="Response_reg"/>
    <property type="match status" value="1"/>
</dbReference>
<dbReference type="Proteomes" id="UP001622690">
    <property type="component" value="Chromosome"/>
</dbReference>
<dbReference type="Pfam" id="PF00196">
    <property type="entry name" value="GerE"/>
    <property type="match status" value="1"/>
</dbReference>
<keyword evidence="8" id="KW-1185">Reference proteome</keyword>
<dbReference type="SUPFAM" id="SSF46894">
    <property type="entry name" value="C-terminal effector domain of the bipartite response regulators"/>
    <property type="match status" value="1"/>
</dbReference>
<feature type="region of interest" description="Disordered" evidence="4">
    <location>
        <begin position="221"/>
        <end position="240"/>
    </location>
</feature>
<feature type="domain" description="HTH luxR-type" evidence="5">
    <location>
        <begin position="164"/>
        <end position="229"/>
    </location>
</feature>
<dbReference type="InterPro" id="IPR001789">
    <property type="entry name" value="Sig_transdc_resp-reg_receiver"/>
</dbReference>
<dbReference type="SMART" id="SM00448">
    <property type="entry name" value="REC"/>
    <property type="match status" value="1"/>
</dbReference>
<organism evidence="7 8">
    <name type="scientific">Streptomyces nigra</name>
    <dbReference type="NCBI Taxonomy" id="1827580"/>
    <lineage>
        <taxon>Bacteria</taxon>
        <taxon>Bacillati</taxon>
        <taxon>Actinomycetota</taxon>
        <taxon>Actinomycetes</taxon>
        <taxon>Kitasatosporales</taxon>
        <taxon>Streptomycetaceae</taxon>
        <taxon>Streptomyces</taxon>
    </lineage>
</organism>
<name>A0ABZ1J0S8_9ACTN</name>
<dbReference type="InterPro" id="IPR000792">
    <property type="entry name" value="Tscrpt_reg_LuxR_C"/>
</dbReference>
<feature type="domain" description="Response regulatory" evidence="6">
    <location>
        <begin position="11"/>
        <end position="121"/>
    </location>
</feature>
<dbReference type="SMART" id="SM00421">
    <property type="entry name" value="HTH_LUXR"/>
    <property type="match status" value="1"/>
</dbReference>
<gene>
    <name evidence="7" type="ORF">OHU27_21845</name>
</gene>
<dbReference type="PROSITE" id="PS00622">
    <property type="entry name" value="HTH_LUXR_1"/>
    <property type="match status" value="1"/>
</dbReference>
<protein>
    <submittedName>
        <fullName evidence="7">Response regulator transcription factor</fullName>
    </submittedName>
</protein>
<evidence type="ECO:0000256" key="3">
    <source>
        <dbReference type="PROSITE-ProRule" id="PRU00169"/>
    </source>
</evidence>
<evidence type="ECO:0000259" key="5">
    <source>
        <dbReference type="PROSITE" id="PS50043"/>
    </source>
</evidence>
<evidence type="ECO:0000313" key="7">
    <source>
        <dbReference type="EMBL" id="WTO84914.1"/>
    </source>
</evidence>
<dbReference type="SUPFAM" id="SSF52172">
    <property type="entry name" value="CheY-like"/>
    <property type="match status" value="1"/>
</dbReference>
<dbReference type="RefSeq" id="WP_381866831.1">
    <property type="nucleotide sequence ID" value="NZ_CP108125.1"/>
</dbReference>
<dbReference type="InterPro" id="IPR016032">
    <property type="entry name" value="Sig_transdc_resp-reg_C-effctor"/>
</dbReference>
<dbReference type="PROSITE" id="PS50043">
    <property type="entry name" value="HTH_LUXR_2"/>
    <property type="match status" value="1"/>
</dbReference>